<reference evidence="2 3" key="1">
    <citation type="submission" date="2025-04" db="UniProtKB">
        <authorList>
            <consortium name="RefSeq"/>
        </authorList>
    </citation>
    <scope>IDENTIFICATION</scope>
</reference>
<evidence type="ECO:0000313" key="3">
    <source>
        <dbReference type="RefSeq" id="XP_039133080.1"/>
    </source>
</evidence>
<dbReference type="Proteomes" id="UP001515500">
    <property type="component" value="Chromosome 10"/>
</dbReference>
<keyword evidence="1" id="KW-1185">Reference proteome</keyword>
<gene>
    <name evidence="2 3" type="primary">LOC120270127</name>
</gene>
<dbReference type="AlphaFoldDB" id="A0AB40C045"/>
<dbReference type="RefSeq" id="XP_039133080.1">
    <property type="nucleotide sequence ID" value="XM_039277146.1"/>
</dbReference>
<evidence type="ECO:0000313" key="1">
    <source>
        <dbReference type="Proteomes" id="UP001515500"/>
    </source>
</evidence>
<name>A0AB40C045_DIOCR</name>
<organism evidence="1 3">
    <name type="scientific">Dioscorea cayennensis subsp. rotundata</name>
    <name type="common">White Guinea yam</name>
    <name type="synonym">Dioscorea rotundata</name>
    <dbReference type="NCBI Taxonomy" id="55577"/>
    <lineage>
        <taxon>Eukaryota</taxon>
        <taxon>Viridiplantae</taxon>
        <taxon>Streptophyta</taxon>
        <taxon>Embryophyta</taxon>
        <taxon>Tracheophyta</taxon>
        <taxon>Spermatophyta</taxon>
        <taxon>Magnoliopsida</taxon>
        <taxon>Liliopsida</taxon>
        <taxon>Dioscoreales</taxon>
        <taxon>Dioscoreaceae</taxon>
        <taxon>Dioscorea</taxon>
    </lineage>
</organism>
<dbReference type="RefSeq" id="XP_039133079.1">
    <property type="nucleotide sequence ID" value="XM_039277145.1"/>
</dbReference>
<sequence>MSLARRQERSYSLQYKLVQEKREKLHVLYKIVYAIDWSLRSNKIITADYKIVTLLNKEVKNKILRDIIDFVKRHQSFFDQIMREDLSRSDTKHLECVSLVVSILCKILRRPG</sequence>
<proteinExistence type="predicted"/>
<dbReference type="GeneID" id="120270127"/>
<evidence type="ECO:0000313" key="2">
    <source>
        <dbReference type="RefSeq" id="XP_039133079.1"/>
    </source>
</evidence>
<accession>A0AB40C045</accession>
<protein>
    <submittedName>
        <fullName evidence="2 3">Nuclear pore complex protein NUP205-like</fullName>
    </submittedName>
</protein>